<name>A0ABW6HGH2_9ACTN</name>
<dbReference type="Proteomes" id="UP001599756">
    <property type="component" value="Unassembled WGS sequence"/>
</dbReference>
<feature type="compositionally biased region" description="Low complexity" evidence="1">
    <location>
        <begin position="82"/>
        <end position="93"/>
    </location>
</feature>
<evidence type="ECO:0000256" key="1">
    <source>
        <dbReference type="SAM" id="MobiDB-lite"/>
    </source>
</evidence>
<dbReference type="EMBL" id="JBHYTS010000107">
    <property type="protein sequence ID" value="MFE1755730.1"/>
    <property type="molecule type" value="Genomic_DNA"/>
</dbReference>
<evidence type="ECO:0008006" key="4">
    <source>
        <dbReference type="Google" id="ProtNLM"/>
    </source>
</evidence>
<keyword evidence="3" id="KW-1185">Reference proteome</keyword>
<evidence type="ECO:0000313" key="2">
    <source>
        <dbReference type="EMBL" id="MFE1755730.1"/>
    </source>
</evidence>
<reference evidence="2 3" key="1">
    <citation type="submission" date="2024-09" db="EMBL/GenBank/DDBJ databases">
        <title>The Natural Products Discovery Center: Release of the First 8490 Sequenced Strains for Exploring Actinobacteria Biosynthetic Diversity.</title>
        <authorList>
            <person name="Kalkreuter E."/>
            <person name="Kautsar S.A."/>
            <person name="Yang D."/>
            <person name="Bader C.D."/>
            <person name="Teijaro C.N."/>
            <person name="Fluegel L."/>
            <person name="Davis C.M."/>
            <person name="Simpson J.R."/>
            <person name="Lauterbach L."/>
            <person name="Steele A.D."/>
            <person name="Gui C."/>
            <person name="Meng S."/>
            <person name="Li G."/>
            <person name="Viehrig K."/>
            <person name="Ye F."/>
            <person name="Su P."/>
            <person name="Kiefer A.F."/>
            <person name="Nichols A."/>
            <person name="Cepeda A.J."/>
            <person name="Yan W."/>
            <person name="Fan B."/>
            <person name="Jiang Y."/>
            <person name="Adhikari A."/>
            <person name="Zheng C.-J."/>
            <person name="Schuster L."/>
            <person name="Cowan T.M."/>
            <person name="Smanski M.J."/>
            <person name="Chevrette M.G."/>
            <person name="De Carvalho L.P.S."/>
            <person name="Shen B."/>
        </authorList>
    </citation>
    <scope>NUCLEOTIDE SEQUENCE [LARGE SCALE GENOMIC DNA]</scope>
    <source>
        <strain evidence="2 3">NPDC059500</strain>
    </source>
</reference>
<protein>
    <recommendedName>
        <fullName evidence="4">HlyD family efflux transporter periplasmic adaptor subunit</fullName>
    </recommendedName>
</protein>
<sequence>MLRSRRASGARLRVSQAVGVVGSSPTGTALLKVTGTQLVATAKVSYDQLSRLSPGTGLKVALPNGNTVSGKVTAVHIISPQQQDAGGQDQSGGTKQQSEVTVSLPDQKTVKAAGPGPATLTVSDHRANQVLAVPGTALLALAEGGYGVEVIQPDGQHKLVPVTIGLVAGARAEITKGDIREGTKVVIPE</sequence>
<accession>A0ABW6HGH2</accession>
<organism evidence="2 3">
    <name type="scientific">Streptomyces anandii</name>
    <dbReference type="NCBI Taxonomy" id="285454"/>
    <lineage>
        <taxon>Bacteria</taxon>
        <taxon>Bacillati</taxon>
        <taxon>Actinomycetota</taxon>
        <taxon>Actinomycetes</taxon>
        <taxon>Kitasatosporales</taxon>
        <taxon>Streptomycetaceae</taxon>
        <taxon>Streptomyces</taxon>
    </lineage>
</organism>
<dbReference type="Gene3D" id="2.40.420.20">
    <property type="match status" value="1"/>
</dbReference>
<proteinExistence type="predicted"/>
<gene>
    <name evidence="2" type="ORF">ACFW88_35245</name>
</gene>
<comment type="caution">
    <text evidence="2">The sequence shown here is derived from an EMBL/GenBank/DDBJ whole genome shotgun (WGS) entry which is preliminary data.</text>
</comment>
<feature type="region of interest" description="Disordered" evidence="1">
    <location>
        <begin position="82"/>
        <end position="104"/>
    </location>
</feature>
<evidence type="ECO:0000313" key="3">
    <source>
        <dbReference type="Proteomes" id="UP001599756"/>
    </source>
</evidence>
<dbReference type="RefSeq" id="WP_381843426.1">
    <property type="nucleotide sequence ID" value="NZ_JBHYTS010000107.1"/>
</dbReference>
<feature type="compositionally biased region" description="Polar residues" evidence="1">
    <location>
        <begin position="94"/>
        <end position="104"/>
    </location>
</feature>